<gene>
    <name evidence="8" type="ORF">LHA35_14280</name>
</gene>
<keyword evidence="9" id="KW-1185">Reference proteome</keyword>
<feature type="domain" description="Dihydroxy-acid/6-phosphogluconate dehydratase C-terminal" evidence="7">
    <location>
        <begin position="366"/>
        <end position="557"/>
    </location>
</feature>
<dbReference type="GO" id="GO:0046872">
    <property type="term" value="F:metal ion binding"/>
    <property type="evidence" value="ECO:0007669"/>
    <property type="project" value="UniProtKB-KW"/>
</dbReference>
<reference evidence="8" key="1">
    <citation type="submission" date="2021-10" db="EMBL/GenBank/DDBJ databases">
        <title>Roseicella aerolatum sp. nov., isolated from aerosols of e-waste dismantling site.</title>
        <authorList>
            <person name="Qin T."/>
        </authorList>
    </citation>
    <scope>NUCLEOTIDE SEQUENCE</scope>
    <source>
        <strain evidence="8">GB24</strain>
    </source>
</reference>
<dbReference type="GO" id="GO:0004160">
    <property type="term" value="F:dihydroxy-acid dehydratase activity"/>
    <property type="evidence" value="ECO:0007669"/>
    <property type="project" value="UniProtKB-EC"/>
</dbReference>
<protein>
    <submittedName>
        <fullName evidence="8">Dihydroxy-acid dehydratase</fullName>
        <ecNumber evidence="8">4.2.1.9</ecNumber>
    </submittedName>
</protein>
<evidence type="ECO:0000256" key="2">
    <source>
        <dbReference type="ARBA" id="ARBA00022723"/>
    </source>
</evidence>
<dbReference type="EMBL" id="JAJAQI010000020">
    <property type="protein sequence ID" value="MCB4822902.1"/>
    <property type="molecule type" value="Genomic_DNA"/>
</dbReference>
<evidence type="ECO:0000313" key="9">
    <source>
        <dbReference type="Proteomes" id="UP001139311"/>
    </source>
</evidence>
<dbReference type="RefSeq" id="WP_226608950.1">
    <property type="nucleotide sequence ID" value="NZ_JAJAQI010000020.1"/>
</dbReference>
<dbReference type="Gene3D" id="3.50.30.80">
    <property type="entry name" value="IlvD/EDD C-terminal domain-like"/>
    <property type="match status" value="1"/>
</dbReference>
<feature type="domain" description="Dihydroxy-acid/6-phosphogluconate dehydratase N-terminal" evidence="6">
    <location>
        <begin position="42"/>
        <end position="352"/>
    </location>
</feature>
<dbReference type="InterPro" id="IPR000581">
    <property type="entry name" value="ILV_EDD_N"/>
</dbReference>
<dbReference type="NCBIfam" id="NF004784">
    <property type="entry name" value="PRK06131.1"/>
    <property type="match status" value="1"/>
</dbReference>
<dbReference type="InterPro" id="IPR056740">
    <property type="entry name" value="ILV_EDD_C"/>
</dbReference>
<dbReference type="Pfam" id="PF24877">
    <property type="entry name" value="ILV_EDD_C"/>
    <property type="match status" value="1"/>
</dbReference>
<evidence type="ECO:0000256" key="1">
    <source>
        <dbReference type="ARBA" id="ARBA00006486"/>
    </source>
</evidence>
<dbReference type="PANTHER" id="PTHR43183:SF1">
    <property type="entry name" value="HYPOTHETICAL DIHYDROXY-ACID DEHYDRATASE (EUROFUNG)-RELATED"/>
    <property type="match status" value="1"/>
</dbReference>
<dbReference type="SUPFAM" id="SSF143975">
    <property type="entry name" value="IlvD/EDD N-terminal domain-like"/>
    <property type="match status" value="1"/>
</dbReference>
<name>A0A9X1IEF5_9PROT</name>
<sequence length="567" mass="60624">MTTKPPHGLGRNAANYGDRDFALYLRRSFAASMGYSRTMLEKPVVGIADTASDYNNCHRSVPELVEAVKRGVLAAGALPLAFPTVSLCEPSLTPTSMHYRNLMALDTEAMLSAQPMDAAVLIGGCDKTVPAQLMAAASADVPSVMLVTGPMLAQRFEGERLAACTDCRRYWARYRAGDVTRERIGEIEGKLATTSGTCGVMGTASTMACIAATLGFMPLMAASAPAVHSDRLRMAEEAGALAVRLITHPVKPSQLITGKSVENALRVLLALGGSTNALVHLAAIAGRAGVKVDLKRLDALSEETPVLVDLKPTGEGYMEDFHAAGGMVALLRELRDLLHLDTIDLYGQTLAEQIDAGTPFVDRTYIRARNAPVSPVGGLVSLFGSLAPDGAILKRSAATPALFETEARCLVFDGLEDLANRIDDETLDVTPQDILILKNAGPLTPAGMPEAGYLPIPKKLARHGVKDMVRMSDCRMSGTAFGTIVLHIAPEAAAGGPLALVETGDRVRLSVKERRLDLLVEEAELARRRAAWQPPQKPKRGWDKLMFEQVLQAPEGADLAFLRPEGE</sequence>
<keyword evidence="2" id="KW-0479">Metal-binding</keyword>
<dbReference type="PANTHER" id="PTHR43183">
    <property type="entry name" value="HYPOTHETICAL DIHYDROXYACID DEHYDRATASE (EUROFUNG)-RELATED"/>
    <property type="match status" value="1"/>
</dbReference>
<dbReference type="PROSITE" id="PS00886">
    <property type="entry name" value="ILVD_EDD_1"/>
    <property type="match status" value="1"/>
</dbReference>
<dbReference type="Proteomes" id="UP001139311">
    <property type="component" value="Unassembled WGS sequence"/>
</dbReference>
<comment type="caution">
    <text evidence="8">The sequence shown here is derived from an EMBL/GenBank/DDBJ whole genome shotgun (WGS) entry which is preliminary data.</text>
</comment>
<evidence type="ECO:0000256" key="4">
    <source>
        <dbReference type="ARBA" id="ARBA00023014"/>
    </source>
</evidence>
<keyword evidence="5 8" id="KW-0456">Lyase</keyword>
<comment type="similarity">
    <text evidence="1">Belongs to the IlvD/Edd family.</text>
</comment>
<evidence type="ECO:0000259" key="6">
    <source>
        <dbReference type="Pfam" id="PF00920"/>
    </source>
</evidence>
<keyword evidence="4" id="KW-0411">Iron-sulfur</keyword>
<evidence type="ECO:0000256" key="5">
    <source>
        <dbReference type="ARBA" id="ARBA00023239"/>
    </source>
</evidence>
<dbReference type="InterPro" id="IPR037237">
    <property type="entry name" value="IlvD/EDD_N"/>
</dbReference>
<dbReference type="EC" id="4.2.1.9" evidence="8"/>
<organism evidence="8 9">
    <name type="scientific">Roseicella aerolata</name>
    <dbReference type="NCBI Taxonomy" id="2883479"/>
    <lineage>
        <taxon>Bacteria</taxon>
        <taxon>Pseudomonadati</taxon>
        <taxon>Pseudomonadota</taxon>
        <taxon>Alphaproteobacteria</taxon>
        <taxon>Acetobacterales</taxon>
        <taxon>Roseomonadaceae</taxon>
        <taxon>Roseicella</taxon>
    </lineage>
</organism>
<dbReference type="SUPFAM" id="SSF52016">
    <property type="entry name" value="LeuD/IlvD-like"/>
    <property type="match status" value="1"/>
</dbReference>
<evidence type="ECO:0000256" key="3">
    <source>
        <dbReference type="ARBA" id="ARBA00023004"/>
    </source>
</evidence>
<evidence type="ECO:0000259" key="7">
    <source>
        <dbReference type="Pfam" id="PF24877"/>
    </source>
</evidence>
<dbReference type="AlphaFoldDB" id="A0A9X1IEF5"/>
<accession>A0A9X1IEF5</accession>
<evidence type="ECO:0000313" key="8">
    <source>
        <dbReference type="EMBL" id="MCB4822902.1"/>
    </source>
</evidence>
<dbReference type="InterPro" id="IPR052352">
    <property type="entry name" value="Sugar_Degrad_Dehydratases"/>
</dbReference>
<dbReference type="InterPro" id="IPR020558">
    <property type="entry name" value="DiOHA_6PGluconate_deHydtase_CS"/>
</dbReference>
<proteinExistence type="inferred from homology"/>
<dbReference type="GO" id="GO:0051536">
    <property type="term" value="F:iron-sulfur cluster binding"/>
    <property type="evidence" value="ECO:0007669"/>
    <property type="project" value="UniProtKB-KW"/>
</dbReference>
<dbReference type="InterPro" id="IPR042096">
    <property type="entry name" value="Dihydro-acid_dehy_C"/>
</dbReference>
<keyword evidence="3" id="KW-0408">Iron</keyword>
<dbReference type="Pfam" id="PF00920">
    <property type="entry name" value="ILVD_EDD_N"/>
    <property type="match status" value="1"/>
</dbReference>